<evidence type="ECO:0000256" key="1">
    <source>
        <dbReference type="ARBA" id="ARBA00008345"/>
    </source>
</evidence>
<comment type="caution">
    <text evidence="9">The sequence shown here is derived from an EMBL/GenBank/DDBJ whole genome shotgun (WGS) entry which is preliminary data.</text>
</comment>
<protein>
    <recommendedName>
        <fullName evidence="2">glutaminase</fullName>
        <ecNumber evidence="2">3.5.1.2</ecNumber>
    </recommendedName>
</protein>
<dbReference type="PROSITE" id="PS51273">
    <property type="entry name" value="GATASE_TYPE_1"/>
    <property type="match status" value="1"/>
</dbReference>
<dbReference type="GO" id="GO:0005829">
    <property type="term" value="C:cytosol"/>
    <property type="evidence" value="ECO:0007669"/>
    <property type="project" value="TreeGrafter"/>
</dbReference>
<evidence type="ECO:0000256" key="6">
    <source>
        <dbReference type="ARBA" id="ARBA00049534"/>
    </source>
</evidence>
<dbReference type="EMBL" id="MCGR01000090">
    <property type="protein sequence ID" value="ORY55528.1"/>
    <property type="molecule type" value="Genomic_DNA"/>
</dbReference>
<dbReference type="InterPro" id="IPR021196">
    <property type="entry name" value="PdxT/SNO_CS"/>
</dbReference>
<keyword evidence="10" id="KW-1185">Reference proteome</keyword>
<feature type="binding site" evidence="8">
    <location>
        <begin position="55"/>
        <end position="57"/>
    </location>
    <ligand>
        <name>L-glutamine</name>
        <dbReference type="ChEBI" id="CHEBI:58359"/>
    </ligand>
</feature>
<dbReference type="PIRSF" id="PIRSF005639">
    <property type="entry name" value="Glut_amidoT_SNO"/>
    <property type="match status" value="1"/>
</dbReference>
<sequence length="249" mass="26366">MVQDSARPTVGVLALQGGFSEHLEILDALQLPINTLLVRTPEQLALCTALILPGGESTTISLLAQKSGLLQPLRDLVKRARSGEKGVSVWGTCAGMILLGEEVLGKKEGYEGLGGVEIRVVRNQWGRQTESFSHSLSIPVLSSPSTPFPAVFIRAPVVHTLLSPAKPFSTSAPTLEVLARVPRSILPTPSDAALATGGSELGPAADVVMLRQGGVVVSSFHPELTGDWRVHEWWVKEMILGDGGKGESA</sequence>
<evidence type="ECO:0000313" key="9">
    <source>
        <dbReference type="EMBL" id="ORY55528.1"/>
    </source>
</evidence>
<dbReference type="PANTHER" id="PTHR31559">
    <property type="entry name" value="PYRIDOXAL 5'-PHOSPHATE SYNTHASE SUBUNIT SNO"/>
    <property type="match status" value="1"/>
</dbReference>
<keyword evidence="5" id="KW-0456">Lyase</keyword>
<dbReference type="FunFam" id="3.40.50.880:FF:000077">
    <property type="entry name" value="Unplaced genomic scaffold supercont2.4, whole genome shotgun sequence"/>
    <property type="match status" value="1"/>
</dbReference>
<dbReference type="AlphaFoldDB" id="A0A1Y2D8E2"/>
<feature type="active site" description="Charge relay system" evidence="7">
    <location>
        <position position="221"/>
    </location>
</feature>
<dbReference type="Pfam" id="PF01174">
    <property type="entry name" value="SNO"/>
    <property type="match status" value="1"/>
</dbReference>
<reference evidence="9 10" key="1">
    <citation type="submission" date="2016-07" db="EMBL/GenBank/DDBJ databases">
        <title>Pervasive Adenine N6-methylation of Active Genes in Fungi.</title>
        <authorList>
            <consortium name="DOE Joint Genome Institute"/>
            <person name="Mondo S.J."/>
            <person name="Dannebaum R.O."/>
            <person name="Kuo R.C."/>
            <person name="Labutti K."/>
            <person name="Haridas S."/>
            <person name="Kuo A."/>
            <person name="Salamov A."/>
            <person name="Ahrendt S.R."/>
            <person name="Lipzen A."/>
            <person name="Sullivan W."/>
            <person name="Andreopoulos W.B."/>
            <person name="Clum A."/>
            <person name="Lindquist E."/>
            <person name="Daum C."/>
            <person name="Ramamoorthy G.K."/>
            <person name="Gryganskyi A."/>
            <person name="Culley D."/>
            <person name="Magnuson J.K."/>
            <person name="James T.Y."/>
            <person name="O'Malley M.A."/>
            <person name="Stajich J.E."/>
            <person name="Spatafora J.W."/>
            <person name="Visel A."/>
            <person name="Grigoriev I.V."/>
        </authorList>
    </citation>
    <scope>NUCLEOTIDE SEQUENCE [LARGE SCALE GENOMIC DNA]</scope>
    <source>
        <strain evidence="9 10">62-1032</strain>
    </source>
</reference>
<dbReference type="SUPFAM" id="SSF52317">
    <property type="entry name" value="Class I glutamine amidotransferase-like"/>
    <property type="match status" value="1"/>
</dbReference>
<dbReference type="GO" id="GO:0016829">
    <property type="term" value="F:lyase activity"/>
    <property type="evidence" value="ECO:0007669"/>
    <property type="project" value="UniProtKB-KW"/>
</dbReference>
<dbReference type="InParanoid" id="A0A1Y2D8E2"/>
<comment type="similarity">
    <text evidence="1">Belongs to the glutaminase PdxT/SNO family.</text>
</comment>
<dbReference type="EC" id="3.5.1.2" evidence="2"/>
<dbReference type="PROSITE" id="PS51130">
    <property type="entry name" value="PDXT_SNO_2"/>
    <property type="match status" value="1"/>
</dbReference>
<dbReference type="GO" id="GO:1903600">
    <property type="term" value="C:glutaminase complex"/>
    <property type="evidence" value="ECO:0007669"/>
    <property type="project" value="TreeGrafter"/>
</dbReference>
<keyword evidence="3" id="KW-0378">Hydrolase</keyword>
<dbReference type="InterPro" id="IPR029062">
    <property type="entry name" value="Class_I_gatase-like"/>
</dbReference>
<dbReference type="InterPro" id="IPR002161">
    <property type="entry name" value="PdxT/SNO"/>
</dbReference>
<evidence type="ECO:0000256" key="2">
    <source>
        <dbReference type="ARBA" id="ARBA00012918"/>
    </source>
</evidence>
<evidence type="ECO:0000256" key="3">
    <source>
        <dbReference type="ARBA" id="ARBA00022801"/>
    </source>
</evidence>
<dbReference type="CDD" id="cd01749">
    <property type="entry name" value="GATase1_PB"/>
    <property type="match status" value="1"/>
</dbReference>
<evidence type="ECO:0000313" key="10">
    <source>
        <dbReference type="Proteomes" id="UP000193467"/>
    </source>
</evidence>
<dbReference type="GO" id="GO:0008614">
    <property type="term" value="P:pyridoxine metabolic process"/>
    <property type="evidence" value="ECO:0007669"/>
    <property type="project" value="TreeGrafter"/>
</dbReference>
<evidence type="ECO:0000256" key="5">
    <source>
        <dbReference type="ARBA" id="ARBA00023239"/>
    </source>
</evidence>
<dbReference type="Proteomes" id="UP000193467">
    <property type="component" value="Unassembled WGS sequence"/>
</dbReference>
<dbReference type="PROSITE" id="PS01236">
    <property type="entry name" value="PDXT_SNO_1"/>
    <property type="match status" value="1"/>
</dbReference>
<keyword evidence="4" id="KW-0315">Glutamine amidotransferase</keyword>
<organism evidence="9 10">
    <name type="scientific">Leucosporidium creatinivorum</name>
    <dbReference type="NCBI Taxonomy" id="106004"/>
    <lineage>
        <taxon>Eukaryota</taxon>
        <taxon>Fungi</taxon>
        <taxon>Dikarya</taxon>
        <taxon>Basidiomycota</taxon>
        <taxon>Pucciniomycotina</taxon>
        <taxon>Microbotryomycetes</taxon>
        <taxon>Leucosporidiales</taxon>
        <taxon>Leucosporidium</taxon>
    </lineage>
</organism>
<dbReference type="PANTHER" id="PTHR31559:SF0">
    <property type="entry name" value="PYRIDOXAL 5'-PHOSPHATE SYNTHASE SUBUNIT SNO1-RELATED"/>
    <property type="match status" value="1"/>
</dbReference>
<accession>A0A1Y2D8E2</accession>
<proteinExistence type="inferred from homology"/>
<dbReference type="FunCoup" id="A0A1Y2D8E2">
    <property type="interactions" value="93"/>
</dbReference>
<evidence type="ECO:0000256" key="4">
    <source>
        <dbReference type="ARBA" id="ARBA00022962"/>
    </source>
</evidence>
<dbReference type="Gene3D" id="3.40.50.880">
    <property type="match status" value="1"/>
</dbReference>
<name>A0A1Y2D8E2_9BASI</name>
<gene>
    <name evidence="9" type="ORF">BCR35DRAFT_322696</name>
</gene>
<dbReference type="GO" id="GO:0042823">
    <property type="term" value="P:pyridoxal phosphate biosynthetic process"/>
    <property type="evidence" value="ECO:0007669"/>
    <property type="project" value="InterPro"/>
</dbReference>
<feature type="active site" description="Charge relay system" evidence="7">
    <location>
        <position position="223"/>
    </location>
</feature>
<feature type="binding site" evidence="8">
    <location>
        <begin position="153"/>
        <end position="154"/>
    </location>
    <ligand>
        <name>L-glutamine</name>
        <dbReference type="ChEBI" id="CHEBI:58359"/>
    </ligand>
</feature>
<dbReference type="OrthoDB" id="2039at2759"/>
<dbReference type="GO" id="GO:0004359">
    <property type="term" value="F:glutaminase activity"/>
    <property type="evidence" value="ECO:0007669"/>
    <property type="project" value="UniProtKB-EC"/>
</dbReference>
<feature type="binding site" evidence="8">
    <location>
        <position position="122"/>
    </location>
    <ligand>
        <name>L-glutamine</name>
        <dbReference type="ChEBI" id="CHEBI:58359"/>
    </ligand>
</feature>
<feature type="active site" description="Nucleophile" evidence="7">
    <location>
        <position position="93"/>
    </location>
</feature>
<evidence type="ECO:0000256" key="8">
    <source>
        <dbReference type="PIRSR" id="PIRSR005639-2"/>
    </source>
</evidence>
<comment type="catalytic activity">
    <reaction evidence="6">
        <text>L-glutamine + H2O = L-glutamate + NH4(+)</text>
        <dbReference type="Rhea" id="RHEA:15889"/>
        <dbReference type="ChEBI" id="CHEBI:15377"/>
        <dbReference type="ChEBI" id="CHEBI:28938"/>
        <dbReference type="ChEBI" id="CHEBI:29985"/>
        <dbReference type="ChEBI" id="CHEBI:58359"/>
        <dbReference type="EC" id="3.5.1.2"/>
    </reaction>
</comment>
<evidence type="ECO:0000256" key="7">
    <source>
        <dbReference type="PIRSR" id="PIRSR005639-1"/>
    </source>
</evidence>
<dbReference type="STRING" id="106004.A0A1Y2D8E2"/>
<dbReference type="NCBIfam" id="TIGR03800">
    <property type="entry name" value="PLP_synth_Pdx2"/>
    <property type="match status" value="1"/>
</dbReference>